<dbReference type="EMBL" id="MCGO01000005">
    <property type="protein sequence ID" value="ORY51423.1"/>
    <property type="molecule type" value="Genomic_DNA"/>
</dbReference>
<evidence type="ECO:0000256" key="4">
    <source>
        <dbReference type="ARBA" id="ARBA00022927"/>
    </source>
</evidence>
<dbReference type="PANTHER" id="PTHR12791">
    <property type="entry name" value="GOLGI SNARE BET1-RELATED"/>
    <property type="match status" value="1"/>
</dbReference>
<evidence type="ECO:0000256" key="2">
    <source>
        <dbReference type="ARBA" id="ARBA00022448"/>
    </source>
</evidence>
<evidence type="ECO:0000256" key="7">
    <source>
        <dbReference type="ARBA" id="ARBA00023136"/>
    </source>
</evidence>
<protein>
    <recommendedName>
        <fullName evidence="10">t-SNARE coiled-coil homology domain-containing protein</fullName>
    </recommendedName>
</protein>
<proteinExistence type="predicted"/>
<keyword evidence="2" id="KW-0813">Transport</keyword>
<reference evidence="11 12" key="1">
    <citation type="submission" date="2016-07" db="EMBL/GenBank/DDBJ databases">
        <title>Pervasive Adenine N6-methylation of Active Genes in Fungi.</title>
        <authorList>
            <consortium name="DOE Joint Genome Institute"/>
            <person name="Mondo S.J."/>
            <person name="Dannebaum R.O."/>
            <person name="Kuo R.C."/>
            <person name="Labutti K."/>
            <person name="Haridas S."/>
            <person name="Kuo A."/>
            <person name="Salamov A."/>
            <person name="Ahrendt S.R."/>
            <person name="Lipzen A."/>
            <person name="Sullivan W."/>
            <person name="Andreopoulos W.B."/>
            <person name="Clum A."/>
            <person name="Lindquist E."/>
            <person name="Daum C."/>
            <person name="Ramamoorthy G.K."/>
            <person name="Gryganskyi A."/>
            <person name="Culley D."/>
            <person name="Magnuson J.K."/>
            <person name="James T.Y."/>
            <person name="O'Malley M.A."/>
            <person name="Stajich J.E."/>
            <person name="Spatafora J.W."/>
            <person name="Visel A."/>
            <person name="Grigoriev I.V."/>
        </authorList>
    </citation>
    <scope>NUCLEOTIDE SEQUENCE [LARGE SCALE GENOMIC DNA]</scope>
    <source>
        <strain evidence="11 12">JEL800</strain>
    </source>
</reference>
<evidence type="ECO:0000313" key="11">
    <source>
        <dbReference type="EMBL" id="ORY51423.1"/>
    </source>
</evidence>
<evidence type="ECO:0000259" key="10">
    <source>
        <dbReference type="PROSITE" id="PS50192"/>
    </source>
</evidence>
<dbReference type="GO" id="GO:0015031">
    <property type="term" value="P:protein transport"/>
    <property type="evidence" value="ECO:0007669"/>
    <property type="project" value="UniProtKB-KW"/>
</dbReference>
<feature type="domain" description="T-SNARE coiled-coil homology" evidence="10">
    <location>
        <begin position="1"/>
        <end position="41"/>
    </location>
</feature>
<feature type="transmembrane region" description="Helical" evidence="9">
    <location>
        <begin position="47"/>
        <end position="66"/>
    </location>
</feature>
<accession>A0A1Y2CWK8</accession>
<dbReference type="SUPFAM" id="SSF58038">
    <property type="entry name" value="SNARE fusion complex"/>
    <property type="match status" value="1"/>
</dbReference>
<evidence type="ECO:0000256" key="6">
    <source>
        <dbReference type="ARBA" id="ARBA00023034"/>
    </source>
</evidence>
<dbReference type="Proteomes" id="UP000193642">
    <property type="component" value="Unassembled WGS sequence"/>
</dbReference>
<evidence type="ECO:0000256" key="1">
    <source>
        <dbReference type="ARBA" id="ARBA00004394"/>
    </source>
</evidence>
<evidence type="ECO:0000256" key="8">
    <source>
        <dbReference type="ARBA" id="ARBA00046280"/>
    </source>
</evidence>
<keyword evidence="7 9" id="KW-0472">Membrane</keyword>
<organism evidence="11 12">
    <name type="scientific">Rhizoclosmatium globosum</name>
    <dbReference type="NCBI Taxonomy" id="329046"/>
    <lineage>
        <taxon>Eukaryota</taxon>
        <taxon>Fungi</taxon>
        <taxon>Fungi incertae sedis</taxon>
        <taxon>Chytridiomycota</taxon>
        <taxon>Chytridiomycota incertae sedis</taxon>
        <taxon>Chytridiomycetes</taxon>
        <taxon>Chytridiales</taxon>
        <taxon>Chytriomycetaceae</taxon>
        <taxon>Rhizoclosmatium</taxon>
    </lineage>
</organism>
<dbReference type="AlphaFoldDB" id="A0A1Y2CWK8"/>
<evidence type="ECO:0000256" key="5">
    <source>
        <dbReference type="ARBA" id="ARBA00022989"/>
    </source>
</evidence>
<name>A0A1Y2CWK8_9FUNG</name>
<keyword evidence="6" id="KW-0333">Golgi apparatus</keyword>
<keyword evidence="12" id="KW-1185">Reference proteome</keyword>
<dbReference type="InterPro" id="IPR039899">
    <property type="entry name" value="BET1_SNARE"/>
</dbReference>
<dbReference type="InterPro" id="IPR000727">
    <property type="entry name" value="T_SNARE_dom"/>
</dbReference>
<evidence type="ECO:0000313" key="12">
    <source>
        <dbReference type="Proteomes" id="UP000193642"/>
    </source>
</evidence>
<dbReference type="OrthoDB" id="261831at2759"/>
<dbReference type="CDD" id="cd15853">
    <property type="entry name" value="SNARE_Bet1"/>
    <property type="match status" value="1"/>
</dbReference>
<dbReference type="PROSITE" id="PS50192">
    <property type="entry name" value="T_SNARE"/>
    <property type="match status" value="1"/>
</dbReference>
<dbReference type="STRING" id="329046.A0A1Y2CWK8"/>
<evidence type="ECO:0000256" key="3">
    <source>
        <dbReference type="ARBA" id="ARBA00022692"/>
    </source>
</evidence>
<dbReference type="GO" id="GO:0000139">
    <property type="term" value="C:Golgi membrane"/>
    <property type="evidence" value="ECO:0007669"/>
    <property type="project" value="UniProtKB-SubCell"/>
</dbReference>
<keyword evidence="4" id="KW-0653">Protein transport</keyword>
<dbReference type="Gene3D" id="1.20.5.110">
    <property type="match status" value="1"/>
</dbReference>
<evidence type="ECO:0000256" key="9">
    <source>
        <dbReference type="SAM" id="Phobius"/>
    </source>
</evidence>
<gene>
    <name evidence="11" type="ORF">BCR33DRAFT_454475</name>
</gene>
<comment type="subcellular location">
    <subcellularLocation>
        <location evidence="8">Endomembrane system</location>
        <topology evidence="8">Single-pass type IV membrane protein</topology>
    </subcellularLocation>
    <subcellularLocation>
        <location evidence="1">Golgi apparatus membrane</location>
    </subcellularLocation>
</comment>
<comment type="caution">
    <text evidence="11">The sequence shown here is derived from an EMBL/GenBank/DDBJ whole genome shotgun (WGS) entry which is preliminary data.</text>
</comment>
<keyword evidence="5 9" id="KW-1133">Transmembrane helix</keyword>
<keyword evidence="3 9" id="KW-0812">Transmembrane</keyword>
<sequence>MISLQIGDEVTYQNKMLNSMGEDFDKTGDILGGTIKKLGQIARSPNGWWMLWLMAFVVVVVMYMILSRLF</sequence>